<dbReference type="AlphaFoldDB" id="H0EX93"/>
<dbReference type="OrthoDB" id="1920326at2759"/>
<proteinExistence type="predicted"/>
<dbReference type="Proteomes" id="UP000005446">
    <property type="component" value="Unassembled WGS sequence"/>
</dbReference>
<dbReference type="EMBL" id="AGUE01000218">
    <property type="protein sequence ID" value="EHK96879.1"/>
    <property type="molecule type" value="Genomic_DNA"/>
</dbReference>
<feature type="region of interest" description="Disordered" evidence="1">
    <location>
        <begin position="173"/>
        <end position="244"/>
    </location>
</feature>
<evidence type="ECO:0000256" key="1">
    <source>
        <dbReference type="SAM" id="MobiDB-lite"/>
    </source>
</evidence>
<name>H0EX93_GLAL7</name>
<evidence type="ECO:0000313" key="3">
    <source>
        <dbReference type="Proteomes" id="UP000005446"/>
    </source>
</evidence>
<dbReference type="InParanoid" id="H0EX93"/>
<protein>
    <submittedName>
        <fullName evidence="2">Uncharacterized protein</fullName>
    </submittedName>
</protein>
<keyword evidence="3" id="KW-1185">Reference proteome</keyword>
<reference evidence="2 3" key="1">
    <citation type="journal article" date="2012" name="Eukaryot. Cell">
        <title>Genome sequence of the fungus Glarea lozoyensis: the first genome sequence of a species from the Helotiaceae family.</title>
        <authorList>
            <person name="Youssar L."/>
            <person name="Gruening B.A."/>
            <person name="Erxleben A."/>
            <person name="Guenther S."/>
            <person name="Huettel W."/>
        </authorList>
    </citation>
    <scope>NUCLEOTIDE SEQUENCE [LARGE SCALE GENOMIC DNA]</scope>
    <source>
        <strain evidence="3">ATCC 74030 / MF5533</strain>
    </source>
</reference>
<comment type="caution">
    <text evidence="2">The sequence shown here is derived from an EMBL/GenBank/DDBJ whole genome shotgun (WGS) entry which is preliminary data.</text>
</comment>
<gene>
    <name evidence="2" type="ORF">M7I_7423</name>
</gene>
<sequence length="272" mass="30120">MLLCQYGASTLAKFLRRSIVNTMNTEGVAGIPSLPTESMRTGRMLVNGARAASTIPRPRSTPQPQKIWHPNHGIVFQPSPRPGIARMTSVAAVSMERDMALHSNAEDSYVLASSGMSAVDLAIQRDIEGGKEVPKPFQIPDPVEVPYDPRWDALPDQTGQTWKMPEELFRAAKDAEPGTPESYWSHSLYRGPPDEGKPDGKTVTVHYCKSETLATDDPEEAEESKPEEPDTPLPPKRKSTKKTLTYYDESGDFDFKDVEPETTFQAEVFVPT</sequence>
<evidence type="ECO:0000313" key="2">
    <source>
        <dbReference type="EMBL" id="EHK96879.1"/>
    </source>
</evidence>
<organism evidence="2 3">
    <name type="scientific">Glarea lozoyensis (strain ATCC 74030 / MF5533)</name>
    <dbReference type="NCBI Taxonomy" id="1104152"/>
    <lineage>
        <taxon>Eukaryota</taxon>
        <taxon>Fungi</taxon>
        <taxon>Dikarya</taxon>
        <taxon>Ascomycota</taxon>
        <taxon>Pezizomycotina</taxon>
        <taxon>Leotiomycetes</taxon>
        <taxon>Helotiales</taxon>
        <taxon>Helotiaceae</taxon>
        <taxon>Glarea</taxon>
    </lineage>
</organism>
<dbReference type="HOGENOM" id="CLU_1023270_0_0_1"/>
<accession>H0EX93</accession>